<dbReference type="EnsemblMetazoa" id="XM_019904896.1">
    <property type="protein sequence ID" value="XP_019760455.1"/>
    <property type="gene ID" value="LOC109537927"/>
</dbReference>
<keyword evidence="7" id="KW-0677">Repeat</keyword>
<dbReference type="Pfam" id="PF15238">
    <property type="entry name" value="TEADIR3"/>
    <property type="match status" value="1"/>
</dbReference>
<dbReference type="GO" id="GO:0005634">
    <property type="term" value="C:nucleus"/>
    <property type="evidence" value="ECO:0007669"/>
    <property type="project" value="UniProtKB-SubCell"/>
</dbReference>
<reference evidence="17" key="1">
    <citation type="journal article" date="2013" name="Genome Biol.">
        <title>Draft genome of the mountain pine beetle, Dendroctonus ponderosae Hopkins, a major forest pest.</title>
        <authorList>
            <person name="Keeling C.I."/>
            <person name="Yuen M.M."/>
            <person name="Liao N.Y."/>
            <person name="Docking T.R."/>
            <person name="Chan S.K."/>
            <person name="Taylor G.A."/>
            <person name="Palmquist D.L."/>
            <person name="Jackman S.D."/>
            <person name="Nguyen A."/>
            <person name="Li M."/>
            <person name="Henderson H."/>
            <person name="Janes J.K."/>
            <person name="Zhao Y."/>
            <person name="Pandoh P."/>
            <person name="Moore R."/>
            <person name="Sperling F.A."/>
            <person name="Huber D.P."/>
            <person name="Birol I."/>
            <person name="Jones S.J."/>
            <person name="Bohlmann J."/>
        </authorList>
    </citation>
    <scope>NUCLEOTIDE SEQUENCE</scope>
</reference>
<dbReference type="FunFam" id="2.20.70.10:FF:000012">
    <property type="entry name" value="transcriptional coactivator YAP1 isoform X2"/>
    <property type="match status" value="1"/>
</dbReference>
<dbReference type="GO" id="GO:0035329">
    <property type="term" value="P:hippo signaling"/>
    <property type="evidence" value="ECO:0007669"/>
    <property type="project" value="TreeGrafter"/>
</dbReference>
<evidence type="ECO:0000256" key="9">
    <source>
        <dbReference type="ARBA" id="ARBA00023015"/>
    </source>
</evidence>
<dbReference type="Pfam" id="PF00397">
    <property type="entry name" value="WW"/>
    <property type="match status" value="2"/>
</dbReference>
<dbReference type="PROSITE" id="PS50020">
    <property type="entry name" value="WW_DOMAIN_2"/>
    <property type="match status" value="2"/>
</dbReference>
<dbReference type="CTD" id="37851"/>
<keyword evidence="11" id="KW-0804">Transcription</keyword>
<feature type="compositionally biased region" description="Polar residues" evidence="14">
    <location>
        <begin position="238"/>
        <end position="247"/>
    </location>
</feature>
<dbReference type="Gene3D" id="6.20.430.10">
    <property type="match status" value="1"/>
</dbReference>
<dbReference type="CDD" id="cd00201">
    <property type="entry name" value="WW"/>
    <property type="match status" value="2"/>
</dbReference>
<evidence type="ECO:0000313" key="17">
    <source>
        <dbReference type="Proteomes" id="UP000019118"/>
    </source>
</evidence>
<proteinExistence type="inferred from homology"/>
<keyword evidence="17" id="KW-1185">Reference proteome</keyword>
<protein>
    <recommendedName>
        <fullName evidence="15">WW domain-containing protein</fullName>
    </recommendedName>
</protein>
<dbReference type="SUPFAM" id="SSF51045">
    <property type="entry name" value="WW domain"/>
    <property type="match status" value="2"/>
</dbReference>
<dbReference type="GO" id="GO:0045944">
    <property type="term" value="P:positive regulation of transcription by RNA polymerase II"/>
    <property type="evidence" value="ECO:0007669"/>
    <property type="project" value="TreeGrafter"/>
</dbReference>
<dbReference type="InterPro" id="IPR053819">
    <property type="entry name" value="TEADIR3_omega_loop"/>
</dbReference>
<evidence type="ECO:0000256" key="11">
    <source>
        <dbReference type="ARBA" id="ARBA00023163"/>
    </source>
</evidence>
<evidence type="ECO:0000256" key="8">
    <source>
        <dbReference type="ARBA" id="ARBA00022949"/>
    </source>
</evidence>
<evidence type="ECO:0000256" key="1">
    <source>
        <dbReference type="ARBA" id="ARBA00004123"/>
    </source>
</evidence>
<dbReference type="PROSITE" id="PS01159">
    <property type="entry name" value="WW_DOMAIN_1"/>
    <property type="match status" value="2"/>
</dbReference>
<name>A0AAR5PHC8_DENPD</name>
<feature type="region of interest" description="Disordered" evidence="14">
    <location>
        <begin position="33"/>
        <end position="140"/>
    </location>
</feature>
<dbReference type="Gene3D" id="2.20.70.10">
    <property type="match status" value="2"/>
</dbReference>
<dbReference type="PANTHER" id="PTHR17616:SF8">
    <property type="entry name" value="TRANSCRIPTIONAL COACTIVATOR YORKIE"/>
    <property type="match status" value="1"/>
</dbReference>
<dbReference type="SMART" id="SM00456">
    <property type="entry name" value="WW"/>
    <property type="match status" value="2"/>
</dbReference>
<evidence type="ECO:0000256" key="7">
    <source>
        <dbReference type="ARBA" id="ARBA00022737"/>
    </source>
</evidence>
<sequence length="402" mass="45182">MARNQDEAKQVVRVDQDSETDLQALFDSVLKPDSKRPLQVPWSMRKLPDSFFTPPSTGSKSINHSRENSVDSAFDVSGPVNSVPLQTAHHRAHSSPASLQQTYAVGQQQPPAHHHIKQRSYDVASKSEDNTPLPPGWEQARTPEGQVYYLDHTTRTTTWEDPRKTLAATQQHQSQEHLVSHPHTSPTSTNAKVNNDVELGALPEGWEQAQTPEGEIYFINHQTRTTSWFDPRIPQHLQQRSPGSTLVQPPWHASISSSPQKAQQIRLQQLQLERERLKQRQQEIRRQQEIMMRPSSTDLPVMDPFLSGLTDHSRQESGDSGLGMGTSYSMPHTPEDYLSNMEDNIDVGSDSHPLTPDMSISDNIDSTDLVPTLSLDEFPILDDVQSLINPATTKPDNSLIWL</sequence>
<evidence type="ECO:0000256" key="5">
    <source>
        <dbReference type="ARBA" id="ARBA00022491"/>
    </source>
</evidence>
<dbReference type="FunFam" id="2.20.70.10:FF:000019">
    <property type="entry name" value="Putative transcriptional coactivator YAP1"/>
    <property type="match status" value="1"/>
</dbReference>
<feature type="region of interest" description="Disordered" evidence="14">
    <location>
        <begin position="238"/>
        <end position="264"/>
    </location>
</feature>
<comment type="subcellular location">
    <subcellularLocation>
        <location evidence="2">Cell junction</location>
    </subcellularLocation>
    <subcellularLocation>
        <location evidence="3">Cytoplasm</location>
    </subcellularLocation>
    <subcellularLocation>
        <location evidence="1">Nucleus</location>
    </subcellularLocation>
</comment>
<keyword evidence="6" id="KW-0597">Phosphoprotein</keyword>
<evidence type="ECO:0000313" key="16">
    <source>
        <dbReference type="EnsemblMetazoa" id="XP_019760455.1"/>
    </source>
</evidence>
<dbReference type="InterPro" id="IPR001202">
    <property type="entry name" value="WW_dom"/>
</dbReference>
<keyword evidence="9" id="KW-0805">Transcription regulation</keyword>
<feature type="compositionally biased region" description="Polar residues" evidence="14">
    <location>
        <begin position="180"/>
        <end position="191"/>
    </location>
</feature>
<dbReference type="GO" id="GO:0070161">
    <property type="term" value="C:anchoring junction"/>
    <property type="evidence" value="ECO:0007669"/>
    <property type="project" value="UniProtKB-SubCell"/>
</dbReference>
<evidence type="ECO:0000256" key="10">
    <source>
        <dbReference type="ARBA" id="ARBA00023159"/>
    </source>
</evidence>
<dbReference type="GeneID" id="109537927"/>
<feature type="domain" description="WW" evidence="15">
    <location>
        <begin position="200"/>
        <end position="233"/>
    </location>
</feature>
<keyword evidence="12" id="KW-0539">Nucleus</keyword>
<evidence type="ECO:0000256" key="2">
    <source>
        <dbReference type="ARBA" id="ARBA00004282"/>
    </source>
</evidence>
<evidence type="ECO:0000256" key="4">
    <source>
        <dbReference type="ARBA" id="ARBA00022490"/>
    </source>
</evidence>
<organism evidence="16 17">
    <name type="scientific">Dendroctonus ponderosae</name>
    <name type="common">Mountain pine beetle</name>
    <dbReference type="NCBI Taxonomy" id="77166"/>
    <lineage>
        <taxon>Eukaryota</taxon>
        <taxon>Metazoa</taxon>
        <taxon>Ecdysozoa</taxon>
        <taxon>Arthropoda</taxon>
        <taxon>Hexapoda</taxon>
        <taxon>Insecta</taxon>
        <taxon>Pterygota</taxon>
        <taxon>Neoptera</taxon>
        <taxon>Endopterygota</taxon>
        <taxon>Coleoptera</taxon>
        <taxon>Polyphaga</taxon>
        <taxon>Cucujiformia</taxon>
        <taxon>Curculionidae</taxon>
        <taxon>Scolytinae</taxon>
        <taxon>Dendroctonus</taxon>
    </lineage>
</organism>
<comment type="similarity">
    <text evidence="13">Belongs to the YAP1 family.</text>
</comment>
<evidence type="ECO:0000256" key="13">
    <source>
        <dbReference type="ARBA" id="ARBA00038057"/>
    </source>
</evidence>
<dbReference type="GO" id="GO:0005737">
    <property type="term" value="C:cytoplasm"/>
    <property type="evidence" value="ECO:0007669"/>
    <property type="project" value="UniProtKB-SubCell"/>
</dbReference>
<feature type="region of interest" description="Disordered" evidence="14">
    <location>
        <begin position="166"/>
        <end position="191"/>
    </location>
</feature>
<dbReference type="Proteomes" id="UP000019118">
    <property type="component" value="Unassembled WGS sequence"/>
</dbReference>
<feature type="domain" description="WW" evidence="15">
    <location>
        <begin position="131"/>
        <end position="164"/>
    </location>
</feature>
<dbReference type="GO" id="GO:0003713">
    <property type="term" value="F:transcription coactivator activity"/>
    <property type="evidence" value="ECO:0007669"/>
    <property type="project" value="TreeGrafter"/>
</dbReference>
<evidence type="ECO:0000256" key="6">
    <source>
        <dbReference type="ARBA" id="ARBA00022553"/>
    </source>
</evidence>
<dbReference type="PANTHER" id="PTHR17616">
    <property type="entry name" value="YES-ASSOCIATED PROTEIN YAP1 FAMILY MEMBER"/>
    <property type="match status" value="1"/>
</dbReference>
<dbReference type="InterPro" id="IPR051583">
    <property type="entry name" value="YAP1"/>
</dbReference>
<keyword evidence="5" id="KW-0678">Repressor</keyword>
<accession>A0AAR5PHC8</accession>
<evidence type="ECO:0000256" key="14">
    <source>
        <dbReference type="SAM" id="MobiDB-lite"/>
    </source>
</evidence>
<feature type="compositionally biased region" description="Polar residues" evidence="14">
    <location>
        <begin position="95"/>
        <end position="110"/>
    </location>
</feature>
<feature type="compositionally biased region" description="Polar residues" evidence="14">
    <location>
        <begin position="53"/>
        <end position="62"/>
    </location>
</feature>
<keyword evidence="8" id="KW-0965">Cell junction</keyword>
<dbReference type="AlphaFoldDB" id="A0AAR5PHC8"/>
<evidence type="ECO:0000256" key="3">
    <source>
        <dbReference type="ARBA" id="ARBA00004496"/>
    </source>
</evidence>
<dbReference type="RefSeq" id="XP_019760455.1">
    <property type="nucleotide sequence ID" value="XM_019904896.2"/>
</dbReference>
<evidence type="ECO:0000259" key="15">
    <source>
        <dbReference type="PROSITE" id="PS50020"/>
    </source>
</evidence>
<reference evidence="16" key="2">
    <citation type="submission" date="2024-08" db="UniProtKB">
        <authorList>
            <consortium name="EnsemblMetazoa"/>
        </authorList>
    </citation>
    <scope>IDENTIFICATION</scope>
</reference>
<dbReference type="KEGG" id="dpa:109537927"/>
<keyword evidence="4" id="KW-0963">Cytoplasm</keyword>
<evidence type="ECO:0000256" key="12">
    <source>
        <dbReference type="ARBA" id="ARBA00023242"/>
    </source>
</evidence>
<keyword evidence="10" id="KW-0010">Activator</keyword>
<dbReference type="InterPro" id="IPR036020">
    <property type="entry name" value="WW_dom_sf"/>
</dbReference>